<dbReference type="GO" id="GO:0005085">
    <property type="term" value="F:guanyl-nucleotide exchange factor activity"/>
    <property type="evidence" value="ECO:0007669"/>
    <property type="project" value="InterPro"/>
</dbReference>
<dbReference type="PANTHER" id="PTHR16777:SF2">
    <property type="entry name" value="PROTEIN ECT2"/>
    <property type="match status" value="1"/>
</dbReference>
<organism evidence="3 4">
    <name type="scientific">Halocaridina rubra</name>
    <name type="common">Hawaiian red shrimp</name>
    <dbReference type="NCBI Taxonomy" id="373956"/>
    <lineage>
        <taxon>Eukaryota</taxon>
        <taxon>Metazoa</taxon>
        <taxon>Ecdysozoa</taxon>
        <taxon>Arthropoda</taxon>
        <taxon>Crustacea</taxon>
        <taxon>Multicrustacea</taxon>
        <taxon>Malacostraca</taxon>
        <taxon>Eumalacostraca</taxon>
        <taxon>Eucarida</taxon>
        <taxon>Decapoda</taxon>
        <taxon>Pleocyemata</taxon>
        <taxon>Caridea</taxon>
        <taxon>Atyoidea</taxon>
        <taxon>Atyidae</taxon>
        <taxon>Halocaridina</taxon>
    </lineage>
</organism>
<dbReference type="GO" id="GO:0005938">
    <property type="term" value="C:cell cortex"/>
    <property type="evidence" value="ECO:0007669"/>
    <property type="project" value="TreeGrafter"/>
</dbReference>
<dbReference type="PANTHER" id="PTHR16777">
    <property type="entry name" value="PROTEIN ECT2"/>
    <property type="match status" value="1"/>
</dbReference>
<proteinExistence type="predicted"/>
<comment type="caution">
    <text evidence="3">The sequence shown here is derived from an EMBL/GenBank/DDBJ whole genome shotgun (WGS) entry which is preliminary data.</text>
</comment>
<dbReference type="GO" id="GO:2000431">
    <property type="term" value="P:regulation of cytokinesis, actomyosin contractile ring assembly"/>
    <property type="evidence" value="ECO:0007669"/>
    <property type="project" value="InterPro"/>
</dbReference>
<dbReference type="InterPro" id="IPR026817">
    <property type="entry name" value="Ect2"/>
</dbReference>
<evidence type="ECO:0000313" key="4">
    <source>
        <dbReference type="Proteomes" id="UP001381693"/>
    </source>
</evidence>
<dbReference type="SUPFAM" id="SSF52113">
    <property type="entry name" value="BRCT domain"/>
    <property type="match status" value="2"/>
</dbReference>
<dbReference type="AlphaFoldDB" id="A0AAN8ZWK2"/>
<feature type="compositionally biased region" description="Polar residues" evidence="1">
    <location>
        <begin position="375"/>
        <end position="385"/>
    </location>
</feature>
<reference evidence="3 4" key="1">
    <citation type="submission" date="2023-11" db="EMBL/GenBank/DDBJ databases">
        <title>Halocaridina rubra genome assembly.</title>
        <authorList>
            <person name="Smith C."/>
        </authorList>
    </citation>
    <scope>NUCLEOTIDE SEQUENCE [LARGE SCALE GENOMIC DNA]</scope>
    <source>
        <strain evidence="3">EP-1</strain>
        <tissue evidence="3">Whole</tissue>
    </source>
</reference>
<dbReference type="GO" id="GO:0005096">
    <property type="term" value="F:GTPase activator activity"/>
    <property type="evidence" value="ECO:0007669"/>
    <property type="project" value="InterPro"/>
</dbReference>
<accession>A0AAN8ZWK2</accession>
<dbReference type="Gene3D" id="3.40.50.10190">
    <property type="entry name" value="BRCT domain"/>
    <property type="match status" value="3"/>
</dbReference>
<feature type="non-terminal residue" evidence="3">
    <location>
        <position position="425"/>
    </location>
</feature>
<dbReference type="Pfam" id="PF21243">
    <property type="entry name" value="ECT2_BRCT0"/>
    <property type="match status" value="1"/>
</dbReference>
<dbReference type="CDD" id="cd17732">
    <property type="entry name" value="BRCT_Ect2_rpt2"/>
    <property type="match status" value="1"/>
</dbReference>
<evidence type="ECO:0000256" key="1">
    <source>
        <dbReference type="SAM" id="MobiDB-lite"/>
    </source>
</evidence>
<evidence type="ECO:0000313" key="3">
    <source>
        <dbReference type="EMBL" id="KAK7066443.1"/>
    </source>
</evidence>
<dbReference type="GO" id="GO:0007399">
    <property type="term" value="P:nervous system development"/>
    <property type="evidence" value="ECO:0007669"/>
    <property type="project" value="TreeGrafter"/>
</dbReference>
<dbReference type="EMBL" id="JAXCGZ010019190">
    <property type="protein sequence ID" value="KAK7066443.1"/>
    <property type="molecule type" value="Genomic_DNA"/>
</dbReference>
<dbReference type="SMART" id="SM00292">
    <property type="entry name" value="BRCT"/>
    <property type="match status" value="2"/>
</dbReference>
<dbReference type="Proteomes" id="UP001381693">
    <property type="component" value="Unassembled WGS sequence"/>
</dbReference>
<dbReference type="InterPro" id="IPR001357">
    <property type="entry name" value="BRCT_dom"/>
</dbReference>
<protein>
    <submittedName>
        <fullName evidence="3">Protein T2</fullName>
    </submittedName>
</protein>
<dbReference type="InterPro" id="IPR049396">
    <property type="entry name" value="ECT2_BRCT0"/>
</dbReference>
<sequence>MAESQQPSIMLNADSMSVSRADVEPCGDPRICLVGSLSEDPECLEAAEKFGVPVVGSETGREYLTDGSSFCTYFVLADFECKEFEELYETGVRLLGKPALLELAANGILVYNQRPVFCHVMKNVVLVFTGFRKKTEVSRLLKLVHYMGGSVKNEIKDSVTHLLAYSSMGEKYQYAVTFNIPVMGEEWVHAAWAHRDEVSARANTEAMDKYKLKVFHNLRIVLIGFPSEEQVQMEDLVKQNGGFLTTIDDATATHVVIEESVTEKPECPSKAHVVKAEWFWTSIQMDACPNEKLHLFEEMNQSSNFLSPRQMFSSPSTPGSRSRRRKRLRETVQHLAQDDSSSALPVAPPASKRRSSVGDLAYLSADGSFLDDTVPTPNRLPSSIDATPLSPPSVDLRQLSARQRVFHELVKTECNYVSILDTIDK</sequence>
<gene>
    <name evidence="3" type="primary">ECT2_2</name>
    <name evidence="3" type="ORF">SK128_022652</name>
</gene>
<dbReference type="PROSITE" id="PS50172">
    <property type="entry name" value="BRCT"/>
    <property type="match status" value="2"/>
</dbReference>
<dbReference type="GO" id="GO:0005634">
    <property type="term" value="C:nucleus"/>
    <property type="evidence" value="ECO:0007669"/>
    <property type="project" value="InterPro"/>
</dbReference>
<feature type="region of interest" description="Disordered" evidence="1">
    <location>
        <begin position="372"/>
        <end position="391"/>
    </location>
</feature>
<feature type="domain" description="BRCT" evidence="2">
    <location>
        <begin position="210"/>
        <end position="296"/>
    </location>
</feature>
<keyword evidence="4" id="KW-1185">Reference proteome</keyword>
<dbReference type="GO" id="GO:0000281">
    <property type="term" value="P:mitotic cytokinesis"/>
    <property type="evidence" value="ECO:0007669"/>
    <property type="project" value="TreeGrafter"/>
</dbReference>
<evidence type="ECO:0000259" key="2">
    <source>
        <dbReference type="PROSITE" id="PS50172"/>
    </source>
</evidence>
<feature type="domain" description="BRCT" evidence="2">
    <location>
        <begin position="120"/>
        <end position="188"/>
    </location>
</feature>
<name>A0AAN8ZWK2_HALRR</name>
<dbReference type="Pfam" id="PF12738">
    <property type="entry name" value="PTCB-BRCT"/>
    <property type="match status" value="1"/>
</dbReference>
<feature type="region of interest" description="Disordered" evidence="1">
    <location>
        <begin position="306"/>
        <end position="355"/>
    </location>
</feature>
<dbReference type="InterPro" id="IPR036420">
    <property type="entry name" value="BRCT_dom_sf"/>
</dbReference>